<reference evidence="1 2" key="1">
    <citation type="submission" date="2021-03" db="EMBL/GenBank/DDBJ databases">
        <title>Metabolic Capacity of the Antarctic Cyanobacterium Phormidium pseudopriestleyi that Sustains Oxygenic Photosynthesis in the Presence of Hydrogen Sulfide.</title>
        <authorList>
            <person name="Lumian J.E."/>
            <person name="Jungblut A.D."/>
            <person name="Dillon M.L."/>
            <person name="Hawes I."/>
            <person name="Doran P.T."/>
            <person name="Mackey T.J."/>
            <person name="Dick G.J."/>
            <person name="Grettenberger C.L."/>
            <person name="Sumner D.Y."/>
        </authorList>
    </citation>
    <scope>NUCLEOTIDE SEQUENCE [LARGE SCALE GENOMIC DNA]</scope>
    <source>
        <strain evidence="1 2">FRX01</strain>
    </source>
</reference>
<dbReference type="RefSeq" id="WP_207087132.1">
    <property type="nucleotide sequence ID" value="NZ_JAFLQW010000150.1"/>
</dbReference>
<dbReference type="SUPFAM" id="SSF82602">
    <property type="entry name" value="Nuclease A inhibitor (NuiA)"/>
    <property type="match status" value="1"/>
</dbReference>
<dbReference type="Pfam" id="PF07924">
    <property type="entry name" value="NuiA"/>
    <property type="match status" value="1"/>
</dbReference>
<sequence length="50" mass="5865">MNPINTPLAEQLAKFTNRLFCMSESEFLFPVITWDTDRVILNDLWPLLLP</sequence>
<accession>A0ABS3FNY3</accession>
<keyword evidence="2" id="KW-1185">Reference proteome</keyword>
<gene>
    <name evidence="1" type="ORF">J0895_05605</name>
</gene>
<name>A0ABS3FNY3_9CYAN</name>
<dbReference type="EMBL" id="JAFLQW010000150">
    <property type="protein sequence ID" value="MBO0348587.1"/>
    <property type="molecule type" value="Genomic_DNA"/>
</dbReference>
<dbReference type="Proteomes" id="UP000664844">
    <property type="component" value="Unassembled WGS sequence"/>
</dbReference>
<dbReference type="InterPro" id="IPR036587">
    <property type="entry name" value="NucleaseA_inhib-like_sf"/>
</dbReference>
<proteinExistence type="predicted"/>
<comment type="caution">
    <text evidence="1">The sequence shown here is derived from an EMBL/GenBank/DDBJ whole genome shotgun (WGS) entry which is preliminary data.</text>
</comment>
<dbReference type="InterPro" id="IPR012489">
    <property type="entry name" value="NucleaseA_inhib-like"/>
</dbReference>
<evidence type="ECO:0000313" key="2">
    <source>
        <dbReference type="Proteomes" id="UP000664844"/>
    </source>
</evidence>
<organism evidence="1 2">
    <name type="scientific">Phormidium pseudopriestleyi FRX01</name>
    <dbReference type="NCBI Taxonomy" id="1759528"/>
    <lineage>
        <taxon>Bacteria</taxon>
        <taxon>Bacillati</taxon>
        <taxon>Cyanobacteriota</taxon>
        <taxon>Cyanophyceae</taxon>
        <taxon>Oscillatoriophycideae</taxon>
        <taxon>Oscillatoriales</taxon>
        <taxon>Oscillatoriaceae</taxon>
        <taxon>Phormidium</taxon>
    </lineage>
</organism>
<protein>
    <submittedName>
        <fullName evidence="1">Uncharacterized protein</fullName>
    </submittedName>
</protein>
<evidence type="ECO:0000313" key="1">
    <source>
        <dbReference type="EMBL" id="MBO0348587.1"/>
    </source>
</evidence>